<evidence type="ECO:0000256" key="7">
    <source>
        <dbReference type="ARBA" id="ARBA00022622"/>
    </source>
</evidence>
<evidence type="ECO:0000256" key="9">
    <source>
        <dbReference type="ARBA" id="ARBA00022729"/>
    </source>
</evidence>
<keyword evidence="7" id="KW-0336">GPI-anchor</keyword>
<comment type="caution">
    <text evidence="22">The sequence shown here is derived from an EMBL/GenBank/DDBJ whole genome shotgun (WGS) entry which is preliminary data.</text>
</comment>
<dbReference type="Proteomes" id="UP000256645">
    <property type="component" value="Unassembled WGS sequence"/>
</dbReference>
<evidence type="ECO:0000256" key="16">
    <source>
        <dbReference type="ARBA" id="ARBA00023326"/>
    </source>
</evidence>
<evidence type="ECO:0000256" key="5">
    <source>
        <dbReference type="ARBA" id="ARBA00022525"/>
    </source>
</evidence>
<comment type="caution">
    <text evidence="17">Lacks conserved residue(s) required for the propagation of feature annotation.</text>
</comment>
<feature type="disulfide bond" evidence="17">
    <location>
        <begin position="86"/>
        <end position="119"/>
    </location>
</feature>
<dbReference type="PANTHER" id="PTHR37928:SF1">
    <property type="entry name" value="CFEM DOMAIN PROTEIN (AFU_ORTHOLOGUE AFUA_6G14090)"/>
    <property type="match status" value="1"/>
</dbReference>
<keyword evidence="15" id="KW-0449">Lipoprotein</keyword>
<keyword evidence="4" id="KW-1003">Cell membrane</keyword>
<feature type="binding site" description="axial binding residue" evidence="17">
    <location>
        <position position="81"/>
    </location>
    <ligand>
        <name>heme</name>
        <dbReference type="ChEBI" id="CHEBI:30413"/>
    </ligand>
    <ligandPart>
        <name>Fe</name>
        <dbReference type="ChEBI" id="CHEBI:18248"/>
    </ligandPart>
</feature>
<evidence type="ECO:0000256" key="11">
    <source>
        <dbReference type="ARBA" id="ARBA00023136"/>
    </source>
</evidence>
<gene>
    <name evidence="22" type="ORF">BP6252_12094</name>
</gene>
<dbReference type="SMART" id="SM01065">
    <property type="entry name" value="CBM_2"/>
    <property type="match status" value="1"/>
</dbReference>
<dbReference type="PROSITE" id="PS51166">
    <property type="entry name" value="CBM20"/>
    <property type="match status" value="1"/>
</dbReference>
<dbReference type="GO" id="GO:0000272">
    <property type="term" value="P:polysaccharide catabolic process"/>
    <property type="evidence" value="ECO:0007669"/>
    <property type="project" value="UniProtKB-KW"/>
</dbReference>
<evidence type="ECO:0000256" key="2">
    <source>
        <dbReference type="ARBA" id="ARBA00004613"/>
    </source>
</evidence>
<dbReference type="GO" id="GO:0005576">
    <property type="term" value="C:extracellular region"/>
    <property type="evidence" value="ECO:0007669"/>
    <property type="project" value="UniProtKB-SubCell"/>
</dbReference>
<dbReference type="Gene3D" id="2.60.40.10">
    <property type="entry name" value="Immunoglobulins"/>
    <property type="match status" value="1"/>
</dbReference>
<organism evidence="22 23">
    <name type="scientific">Coleophoma cylindrospora</name>
    <dbReference type="NCBI Taxonomy" id="1849047"/>
    <lineage>
        <taxon>Eukaryota</taxon>
        <taxon>Fungi</taxon>
        <taxon>Dikarya</taxon>
        <taxon>Ascomycota</taxon>
        <taxon>Pezizomycotina</taxon>
        <taxon>Leotiomycetes</taxon>
        <taxon>Helotiales</taxon>
        <taxon>Dermateaceae</taxon>
        <taxon>Coleophoma</taxon>
    </lineage>
</organism>
<keyword evidence="12 17" id="KW-1015">Disulfide bond</keyword>
<feature type="region of interest" description="Disordered" evidence="18">
    <location>
        <begin position="142"/>
        <end position="197"/>
    </location>
</feature>
<sequence length="498" mass="52064">MLSIVAAAALYFSACVLVDANASPVVERGLLSSASKSTTFSTVSTTTGTAVPGESSLPACGILCFDNMLAQYSTLGCNQYDATCLCNNVNFGYGLRDCSNGACGTDVASTVIAFGSAYCSSATASTSSSSTVSTKLSTTSASTTKSTTSTSSPTTVSAQPSTTSTSVSKTATSTSLSTGLSTSVSTSDTPTQSPWTSIETDPVKYNMVITTTYTQSPQCTGASITQMAWHGTNLWENAINPVATSTITTCYPSQFYSSVMGAINSVDLPAFSALVCPDTWETTNYNDTYIVCCPSGFGINAPYYTSNSDRPFSGAACTSYLGPDQLFDITSYDSTAYLTVVPTSAPTDGTVIRVNAFDGIAAHVPTQTSVSSSTTQATTTSVPSTSTPCPTDVAVTFQIPYCVGDDYLTTGEDINIIGSLDALGDWVVADSIRMSNNVYNATNCLWETTISVPAGTYLEYKYLHIGSDGSVTWTSDPNYNITIVDDCSATEVLSDWWQ</sequence>
<dbReference type="SMART" id="SM00747">
    <property type="entry name" value="CFEM"/>
    <property type="match status" value="1"/>
</dbReference>
<dbReference type="STRING" id="1849047.A0A3D8QG71"/>
<evidence type="ECO:0000259" key="20">
    <source>
        <dbReference type="PROSITE" id="PS51166"/>
    </source>
</evidence>
<keyword evidence="14" id="KW-0119">Carbohydrate metabolism</keyword>
<dbReference type="InterPro" id="IPR013783">
    <property type="entry name" value="Ig-like_fold"/>
</dbReference>
<evidence type="ECO:0000256" key="18">
    <source>
        <dbReference type="SAM" id="MobiDB-lite"/>
    </source>
</evidence>
<feature type="signal peptide" evidence="19">
    <location>
        <begin position="1"/>
        <end position="22"/>
    </location>
</feature>
<keyword evidence="8 17" id="KW-0479">Metal-binding</keyword>
<dbReference type="GO" id="GO:0046872">
    <property type="term" value="F:metal ion binding"/>
    <property type="evidence" value="ECO:0007669"/>
    <property type="project" value="UniProtKB-UniRule"/>
</dbReference>
<evidence type="ECO:0000259" key="21">
    <source>
        <dbReference type="PROSITE" id="PS52012"/>
    </source>
</evidence>
<keyword evidence="13" id="KW-0325">Glycoprotein</keyword>
<evidence type="ECO:0000256" key="12">
    <source>
        <dbReference type="ARBA" id="ARBA00023157"/>
    </source>
</evidence>
<keyword evidence="5" id="KW-0964">Secreted</keyword>
<dbReference type="PANTHER" id="PTHR37928">
    <property type="entry name" value="CFEM DOMAIN PROTEIN (AFU_ORTHOLOGUE AFUA_6G14090)"/>
    <property type="match status" value="1"/>
</dbReference>
<feature type="disulfide bond" evidence="17">
    <location>
        <begin position="77"/>
        <end position="84"/>
    </location>
</feature>
<feature type="domain" description="CFEM" evidence="21">
    <location>
        <begin position="32"/>
        <end position="146"/>
    </location>
</feature>
<dbReference type="InterPro" id="IPR051735">
    <property type="entry name" value="CFEM_domain"/>
</dbReference>
<dbReference type="InterPro" id="IPR013784">
    <property type="entry name" value="Carb-bd-like_fold"/>
</dbReference>
<evidence type="ECO:0000256" key="1">
    <source>
        <dbReference type="ARBA" id="ARBA00004609"/>
    </source>
</evidence>
<keyword evidence="16" id="KW-0624">Polysaccharide degradation</keyword>
<evidence type="ECO:0000256" key="3">
    <source>
        <dbReference type="ARBA" id="ARBA00010031"/>
    </source>
</evidence>
<evidence type="ECO:0000256" key="10">
    <source>
        <dbReference type="ARBA" id="ARBA00023004"/>
    </source>
</evidence>
<keyword evidence="11" id="KW-0472">Membrane</keyword>
<evidence type="ECO:0000256" key="17">
    <source>
        <dbReference type="PROSITE-ProRule" id="PRU01356"/>
    </source>
</evidence>
<dbReference type="GO" id="GO:0098552">
    <property type="term" value="C:side of membrane"/>
    <property type="evidence" value="ECO:0007669"/>
    <property type="project" value="UniProtKB-KW"/>
</dbReference>
<evidence type="ECO:0000256" key="19">
    <source>
        <dbReference type="SAM" id="SignalP"/>
    </source>
</evidence>
<dbReference type="GO" id="GO:2001070">
    <property type="term" value="F:starch binding"/>
    <property type="evidence" value="ECO:0007669"/>
    <property type="project" value="InterPro"/>
</dbReference>
<protein>
    <submittedName>
        <fullName evidence="22">Uncharacterized protein</fullName>
    </submittedName>
</protein>
<comment type="subcellular location">
    <subcellularLocation>
        <location evidence="1">Cell membrane</location>
        <topology evidence="1">Lipid-anchor</topology>
        <topology evidence="1">GPI-anchor</topology>
    </subcellularLocation>
    <subcellularLocation>
        <location evidence="2">Secreted</location>
    </subcellularLocation>
</comment>
<comment type="similarity">
    <text evidence="3">Belongs to the RBT5 family.</text>
</comment>
<keyword evidence="9 19" id="KW-0732">Signal</keyword>
<accession>A0A3D8QG71</accession>
<evidence type="ECO:0000313" key="22">
    <source>
        <dbReference type="EMBL" id="RDW60711.1"/>
    </source>
</evidence>
<reference evidence="22 23" key="1">
    <citation type="journal article" date="2018" name="IMA Fungus">
        <title>IMA Genome-F 9: Draft genome sequence of Annulohypoxylon stygium, Aspergillus mulundensis, Berkeleyomyces basicola (syn. Thielaviopsis basicola), Ceratocystis smalleyi, two Cercospora beticola strains, Coleophoma cylindrospora, Fusarium fracticaudum, Phialophora cf. hyalina, and Morchella septimelata.</title>
        <authorList>
            <person name="Wingfield B.D."/>
            <person name="Bills G.F."/>
            <person name="Dong Y."/>
            <person name="Huang W."/>
            <person name="Nel W.J."/>
            <person name="Swalarsk-Parry B.S."/>
            <person name="Vaghefi N."/>
            <person name="Wilken P.M."/>
            <person name="An Z."/>
            <person name="de Beer Z.W."/>
            <person name="De Vos L."/>
            <person name="Chen L."/>
            <person name="Duong T.A."/>
            <person name="Gao Y."/>
            <person name="Hammerbacher A."/>
            <person name="Kikkert J.R."/>
            <person name="Li Y."/>
            <person name="Li H."/>
            <person name="Li K."/>
            <person name="Li Q."/>
            <person name="Liu X."/>
            <person name="Ma X."/>
            <person name="Naidoo K."/>
            <person name="Pethybridge S.J."/>
            <person name="Sun J."/>
            <person name="Steenkamp E.T."/>
            <person name="van der Nest M.A."/>
            <person name="van Wyk S."/>
            <person name="Wingfield M.J."/>
            <person name="Xiong C."/>
            <person name="Yue Q."/>
            <person name="Zhang X."/>
        </authorList>
    </citation>
    <scope>NUCLEOTIDE SEQUENCE [LARGE SCALE GENOMIC DNA]</scope>
    <source>
        <strain evidence="22 23">BP6252</strain>
    </source>
</reference>
<dbReference type="AlphaFoldDB" id="A0A3D8QG71"/>
<evidence type="ECO:0000256" key="14">
    <source>
        <dbReference type="ARBA" id="ARBA00023277"/>
    </source>
</evidence>
<evidence type="ECO:0000256" key="6">
    <source>
        <dbReference type="ARBA" id="ARBA00022617"/>
    </source>
</evidence>
<dbReference type="GO" id="GO:0005886">
    <property type="term" value="C:plasma membrane"/>
    <property type="evidence" value="ECO:0007669"/>
    <property type="project" value="UniProtKB-SubCell"/>
</dbReference>
<evidence type="ECO:0000256" key="4">
    <source>
        <dbReference type="ARBA" id="ARBA00022475"/>
    </source>
</evidence>
<evidence type="ECO:0000313" key="23">
    <source>
        <dbReference type="Proteomes" id="UP000256645"/>
    </source>
</evidence>
<keyword evidence="10 17" id="KW-0408">Iron</keyword>
<keyword evidence="6 17" id="KW-0349">Heme</keyword>
<feature type="chain" id="PRO_5017634790" evidence="19">
    <location>
        <begin position="23"/>
        <end position="498"/>
    </location>
</feature>
<dbReference type="OrthoDB" id="5985073at2759"/>
<dbReference type="InterPro" id="IPR008427">
    <property type="entry name" value="Extracellular_membr_CFEM_dom"/>
</dbReference>
<dbReference type="EMBL" id="PDLM01000015">
    <property type="protein sequence ID" value="RDW60711.1"/>
    <property type="molecule type" value="Genomic_DNA"/>
</dbReference>
<dbReference type="SUPFAM" id="SSF49452">
    <property type="entry name" value="Starch-binding domain-like"/>
    <property type="match status" value="1"/>
</dbReference>
<dbReference type="InterPro" id="IPR002044">
    <property type="entry name" value="CBM20"/>
</dbReference>
<dbReference type="Pfam" id="PF00686">
    <property type="entry name" value="CBM_20"/>
    <property type="match status" value="1"/>
</dbReference>
<evidence type="ECO:0000256" key="15">
    <source>
        <dbReference type="ARBA" id="ARBA00023288"/>
    </source>
</evidence>
<name>A0A3D8QG71_9HELO</name>
<evidence type="ECO:0000256" key="8">
    <source>
        <dbReference type="ARBA" id="ARBA00022723"/>
    </source>
</evidence>
<keyword evidence="23" id="KW-1185">Reference proteome</keyword>
<feature type="compositionally biased region" description="Low complexity" evidence="18">
    <location>
        <begin position="142"/>
        <end position="189"/>
    </location>
</feature>
<dbReference type="PROSITE" id="PS52012">
    <property type="entry name" value="CFEM"/>
    <property type="match status" value="1"/>
</dbReference>
<feature type="domain" description="CBM20" evidence="20">
    <location>
        <begin position="387"/>
        <end position="498"/>
    </location>
</feature>
<dbReference type="Pfam" id="PF05730">
    <property type="entry name" value="CFEM"/>
    <property type="match status" value="1"/>
</dbReference>
<evidence type="ECO:0000256" key="13">
    <source>
        <dbReference type="ARBA" id="ARBA00023180"/>
    </source>
</evidence>
<proteinExistence type="inferred from homology"/>